<evidence type="ECO:0000256" key="3">
    <source>
        <dbReference type="ARBA" id="ARBA00022676"/>
    </source>
</evidence>
<feature type="transmembrane region" description="Helical" evidence="8">
    <location>
        <begin position="322"/>
        <end position="339"/>
    </location>
</feature>
<sequence length="549" mass="62905">MSLLGKITLVYENKFFIIILILLITSFVHLWNPLGFPSIHVDEGTYLFRSLHFLTMGNTAWSTSFYDHPYFGPIFLASMLYVINYPAIIDPEIQNQSSVYSSYAIPRIMIGIFAVLDTLLIYAITKLRYGRNAAIISALLFSVMPFTWALRRIYLESLLYPLLLSSVLIVVYVNSMNHQKPKISQGLIFIAGVLLGLAIFTKAPLVTMMPFLTFYTYKNNKKISDVVLFLTPVIIIPLVWPLDAISKGEYQQWITGLTSQIERHYGSIVDSIYDIFLIDPIILTLGIFGIALAIIKRDSFLILGIVPFIAFFTFFVSYVNWFYFIPIFGFLCITAGVLIERIIKLVTKYKAITIMIPSLIIVFGFFSTFALISTNVASFQYEAMSYINTILIKDNATLKNKSYSDMTISDNSLQYNGLQKKSGYDKGMREDNKSTIIIASPIYSWIYKFIYLYENTFYSYSENNNIENGSDVILVLDRYFRDYLTNNLESRNKSWNQNLATADELYKAFDGLNTSKYFTGNGNDYDRFQYPYTSMRFNLGGGPIEIRSN</sequence>
<dbReference type="AlphaFoldDB" id="A0A484IF85"/>
<evidence type="ECO:0000256" key="5">
    <source>
        <dbReference type="ARBA" id="ARBA00022692"/>
    </source>
</evidence>
<feature type="transmembrane region" description="Helical" evidence="8">
    <location>
        <begin position="15"/>
        <end position="34"/>
    </location>
</feature>
<feature type="transmembrane region" description="Helical" evidence="8">
    <location>
        <begin position="187"/>
        <end position="211"/>
    </location>
</feature>
<keyword evidence="4" id="KW-0808">Transferase</keyword>
<keyword evidence="2" id="KW-1003">Cell membrane</keyword>
<evidence type="ECO:0000256" key="1">
    <source>
        <dbReference type="ARBA" id="ARBA00004651"/>
    </source>
</evidence>
<reference evidence="10 11" key="1">
    <citation type="submission" date="2019-02" db="EMBL/GenBank/DDBJ databases">
        <authorList>
            <person name="Lehtovirta-Morley E L."/>
        </authorList>
    </citation>
    <scope>NUCLEOTIDE SEQUENCE [LARGE SCALE GENOMIC DNA]</scope>
    <source>
        <strain evidence="10">NFRAN1</strain>
    </source>
</reference>
<dbReference type="Proteomes" id="UP000294299">
    <property type="component" value="Chromosome NFRAN"/>
</dbReference>
<protein>
    <recommendedName>
        <fullName evidence="9">Glycosyltransferase RgtA/B/C/D-like domain-containing protein</fullName>
    </recommendedName>
</protein>
<dbReference type="GO" id="GO:0016763">
    <property type="term" value="F:pentosyltransferase activity"/>
    <property type="evidence" value="ECO:0007669"/>
    <property type="project" value="TreeGrafter"/>
</dbReference>
<proteinExistence type="predicted"/>
<feature type="transmembrane region" description="Helical" evidence="8">
    <location>
        <begin position="157"/>
        <end position="175"/>
    </location>
</feature>
<keyword evidence="5 8" id="KW-0812">Transmembrane</keyword>
<keyword evidence="11" id="KW-1185">Reference proteome</keyword>
<evidence type="ECO:0000256" key="6">
    <source>
        <dbReference type="ARBA" id="ARBA00022989"/>
    </source>
</evidence>
<dbReference type="KEGG" id="nfn:NFRAN_1960"/>
<dbReference type="Pfam" id="PF13231">
    <property type="entry name" value="PMT_2"/>
    <property type="match status" value="1"/>
</dbReference>
<dbReference type="InterPro" id="IPR038731">
    <property type="entry name" value="RgtA/B/C-like"/>
</dbReference>
<evidence type="ECO:0000256" key="4">
    <source>
        <dbReference type="ARBA" id="ARBA00022679"/>
    </source>
</evidence>
<gene>
    <name evidence="10" type="ORF">NFRAN_1960</name>
</gene>
<dbReference type="PANTHER" id="PTHR33908:SF11">
    <property type="entry name" value="MEMBRANE PROTEIN"/>
    <property type="match status" value="1"/>
</dbReference>
<feature type="transmembrane region" description="Helical" evidence="8">
    <location>
        <begin position="223"/>
        <end position="240"/>
    </location>
</feature>
<feature type="transmembrane region" description="Helical" evidence="8">
    <location>
        <begin position="275"/>
        <end position="295"/>
    </location>
</feature>
<dbReference type="EMBL" id="LR216287">
    <property type="protein sequence ID" value="VFJ14282.1"/>
    <property type="molecule type" value="Genomic_DNA"/>
</dbReference>
<feature type="transmembrane region" description="Helical" evidence="8">
    <location>
        <begin position="131"/>
        <end position="150"/>
    </location>
</feature>
<evidence type="ECO:0000313" key="10">
    <source>
        <dbReference type="EMBL" id="VFJ14282.1"/>
    </source>
</evidence>
<feature type="transmembrane region" description="Helical" evidence="8">
    <location>
        <begin position="70"/>
        <end position="88"/>
    </location>
</feature>
<keyword evidence="3" id="KW-0328">Glycosyltransferase</keyword>
<feature type="domain" description="Glycosyltransferase RgtA/B/C/D-like" evidence="9">
    <location>
        <begin position="109"/>
        <end position="241"/>
    </location>
</feature>
<evidence type="ECO:0000256" key="8">
    <source>
        <dbReference type="SAM" id="Phobius"/>
    </source>
</evidence>
<evidence type="ECO:0000313" key="11">
    <source>
        <dbReference type="Proteomes" id="UP000294299"/>
    </source>
</evidence>
<dbReference type="PANTHER" id="PTHR33908">
    <property type="entry name" value="MANNOSYLTRANSFERASE YKCB-RELATED"/>
    <property type="match status" value="1"/>
</dbReference>
<keyword evidence="7 8" id="KW-0472">Membrane</keyword>
<evidence type="ECO:0000256" key="2">
    <source>
        <dbReference type="ARBA" id="ARBA00022475"/>
    </source>
</evidence>
<comment type="subcellular location">
    <subcellularLocation>
        <location evidence="1">Cell membrane</location>
        <topology evidence="1">Multi-pass membrane protein</topology>
    </subcellularLocation>
</comment>
<dbReference type="InterPro" id="IPR050297">
    <property type="entry name" value="LipidA_mod_glycosyltrf_83"/>
</dbReference>
<feature type="transmembrane region" description="Helical" evidence="8">
    <location>
        <begin position="108"/>
        <end position="125"/>
    </location>
</feature>
<evidence type="ECO:0000259" key="9">
    <source>
        <dbReference type="Pfam" id="PF13231"/>
    </source>
</evidence>
<name>A0A484IF85_9ARCH</name>
<dbReference type="GO" id="GO:0005886">
    <property type="term" value="C:plasma membrane"/>
    <property type="evidence" value="ECO:0007669"/>
    <property type="project" value="UniProtKB-SubCell"/>
</dbReference>
<accession>A0A484IF85</accession>
<keyword evidence="6 8" id="KW-1133">Transmembrane helix</keyword>
<dbReference type="GO" id="GO:0008610">
    <property type="term" value="P:lipid biosynthetic process"/>
    <property type="evidence" value="ECO:0007669"/>
    <property type="project" value="UniProtKB-ARBA"/>
</dbReference>
<evidence type="ECO:0000256" key="7">
    <source>
        <dbReference type="ARBA" id="ARBA00023136"/>
    </source>
</evidence>
<feature type="transmembrane region" description="Helical" evidence="8">
    <location>
        <begin position="300"/>
        <end position="316"/>
    </location>
</feature>
<feature type="transmembrane region" description="Helical" evidence="8">
    <location>
        <begin position="351"/>
        <end position="372"/>
    </location>
</feature>
<organism evidence="10 11">
    <name type="scientific">Candidatus Nitrosocosmicus franklandianus</name>
    <dbReference type="NCBI Taxonomy" id="1798806"/>
    <lineage>
        <taxon>Archaea</taxon>
        <taxon>Nitrososphaerota</taxon>
        <taxon>Nitrososphaeria</taxon>
        <taxon>Nitrososphaerales</taxon>
        <taxon>Nitrososphaeraceae</taxon>
        <taxon>Candidatus Nitrosocosmicus</taxon>
    </lineage>
</organism>